<dbReference type="Pfam" id="PF03706">
    <property type="entry name" value="LPG_synthase_TM"/>
    <property type="match status" value="1"/>
</dbReference>
<feature type="transmembrane region" description="Helical" evidence="6">
    <location>
        <begin position="39"/>
        <end position="60"/>
    </location>
</feature>
<evidence type="ECO:0000256" key="2">
    <source>
        <dbReference type="ARBA" id="ARBA00022475"/>
    </source>
</evidence>
<feature type="transmembrane region" description="Helical" evidence="6">
    <location>
        <begin position="274"/>
        <end position="298"/>
    </location>
</feature>
<keyword evidence="5 6" id="KW-0472">Membrane</keyword>
<feature type="transmembrane region" description="Helical" evidence="6">
    <location>
        <begin position="121"/>
        <end position="143"/>
    </location>
</feature>
<keyword evidence="8" id="KW-1185">Reference proteome</keyword>
<sequence>MRVRDVAQRVLPWVVSVGVCVALLWPFRDEGGRAVLASAVGRASPWTFPIIVLSAAAAWITDSWTTTVTFRRFGTDISFREACLTRGATYLFDAITPVLGQAALGVMMFRRGTPLARTVQVILLMTVVFMIQLVAVAGLGLLLGQSEVSNLSGRVVMLTLLGAGVYLVLVAVKPPFVARRRAFAQLFEIGVGGHAFAFAARTPNMVAMFAGQMATLYCFGIAVPFAPLLVYIPAIVVVTGAPISVQGIGPAQLAQVAFFAGHVGGDPRVAEATVIAWGLTTTVGHALVWFLIGVGCAFTRTGRTLFAATKSVLRERAQLAAIAAPESE</sequence>
<name>A0ABZ2MBQ5_9BACT</name>
<feature type="transmembrane region" description="Helical" evidence="6">
    <location>
        <begin position="214"/>
        <end position="236"/>
    </location>
</feature>
<gene>
    <name evidence="7" type="ORF">LZC94_22225</name>
</gene>
<evidence type="ECO:0000256" key="4">
    <source>
        <dbReference type="ARBA" id="ARBA00022989"/>
    </source>
</evidence>
<evidence type="ECO:0000313" key="8">
    <source>
        <dbReference type="Proteomes" id="UP001370348"/>
    </source>
</evidence>
<feature type="transmembrane region" description="Helical" evidence="6">
    <location>
        <begin position="88"/>
        <end position="109"/>
    </location>
</feature>
<feature type="transmembrane region" description="Helical" evidence="6">
    <location>
        <begin position="6"/>
        <end position="27"/>
    </location>
</feature>
<evidence type="ECO:0000256" key="3">
    <source>
        <dbReference type="ARBA" id="ARBA00022692"/>
    </source>
</evidence>
<organism evidence="7 8">
    <name type="scientific">Pendulispora albinea</name>
    <dbReference type="NCBI Taxonomy" id="2741071"/>
    <lineage>
        <taxon>Bacteria</taxon>
        <taxon>Pseudomonadati</taxon>
        <taxon>Myxococcota</taxon>
        <taxon>Myxococcia</taxon>
        <taxon>Myxococcales</taxon>
        <taxon>Sorangiineae</taxon>
        <taxon>Pendulisporaceae</taxon>
        <taxon>Pendulispora</taxon>
    </lineage>
</organism>
<feature type="transmembrane region" description="Helical" evidence="6">
    <location>
        <begin position="155"/>
        <end position="172"/>
    </location>
</feature>
<keyword evidence="3 6" id="KW-0812">Transmembrane</keyword>
<accession>A0ABZ2MBQ5</accession>
<proteinExistence type="predicted"/>
<dbReference type="InterPro" id="IPR022791">
    <property type="entry name" value="L-PG_synthase/AglD"/>
</dbReference>
<keyword evidence="4 6" id="KW-1133">Transmembrane helix</keyword>
<dbReference type="Proteomes" id="UP001370348">
    <property type="component" value="Chromosome"/>
</dbReference>
<evidence type="ECO:0000256" key="1">
    <source>
        <dbReference type="ARBA" id="ARBA00004651"/>
    </source>
</evidence>
<evidence type="ECO:0000256" key="6">
    <source>
        <dbReference type="SAM" id="Phobius"/>
    </source>
</evidence>
<comment type="subcellular location">
    <subcellularLocation>
        <location evidence="1">Cell membrane</location>
        <topology evidence="1">Multi-pass membrane protein</topology>
    </subcellularLocation>
</comment>
<evidence type="ECO:0000313" key="7">
    <source>
        <dbReference type="EMBL" id="WXB19927.1"/>
    </source>
</evidence>
<protein>
    <submittedName>
        <fullName evidence="7">Flippase-like domain-containing protein</fullName>
    </submittedName>
</protein>
<dbReference type="RefSeq" id="WP_394829526.1">
    <property type="nucleotide sequence ID" value="NZ_CP089984.1"/>
</dbReference>
<dbReference type="EMBL" id="CP089984">
    <property type="protein sequence ID" value="WXB19927.1"/>
    <property type="molecule type" value="Genomic_DNA"/>
</dbReference>
<reference evidence="7 8" key="1">
    <citation type="submission" date="2021-12" db="EMBL/GenBank/DDBJ databases">
        <title>Discovery of the Pendulisporaceae a myxobacterial family with distinct sporulation behavior and unique specialized metabolism.</title>
        <authorList>
            <person name="Garcia R."/>
            <person name="Popoff A."/>
            <person name="Bader C.D."/>
            <person name="Loehr J."/>
            <person name="Walesch S."/>
            <person name="Walt C."/>
            <person name="Boldt J."/>
            <person name="Bunk B."/>
            <person name="Haeckl F.J.F.P.J."/>
            <person name="Gunesch A.P."/>
            <person name="Birkelbach J."/>
            <person name="Nuebel U."/>
            <person name="Pietschmann T."/>
            <person name="Bach T."/>
            <person name="Mueller R."/>
        </authorList>
    </citation>
    <scope>NUCLEOTIDE SEQUENCE [LARGE SCALE GENOMIC DNA]</scope>
    <source>
        <strain evidence="7 8">MSr11954</strain>
    </source>
</reference>
<evidence type="ECO:0000256" key="5">
    <source>
        <dbReference type="ARBA" id="ARBA00023136"/>
    </source>
</evidence>
<keyword evidence="2" id="KW-1003">Cell membrane</keyword>